<keyword evidence="1" id="KW-0813">Transport</keyword>
<keyword evidence="2" id="KW-0547">Nucleotide-binding</keyword>
<dbReference type="EMBL" id="FNPG01000012">
    <property type="protein sequence ID" value="SDY27945.1"/>
    <property type="molecule type" value="Genomic_DNA"/>
</dbReference>
<dbReference type="GO" id="GO:0016887">
    <property type="term" value="F:ATP hydrolysis activity"/>
    <property type="evidence" value="ECO:0007669"/>
    <property type="project" value="InterPro"/>
</dbReference>
<dbReference type="PROSITE" id="PS50893">
    <property type="entry name" value="ABC_TRANSPORTER_2"/>
    <property type="match status" value="1"/>
</dbReference>
<evidence type="ECO:0000256" key="1">
    <source>
        <dbReference type="ARBA" id="ARBA00022448"/>
    </source>
</evidence>
<feature type="domain" description="ABC transporter" evidence="4">
    <location>
        <begin position="2"/>
        <end position="234"/>
    </location>
</feature>
<dbReference type="OrthoDB" id="9775135at2"/>
<organism evidence="5 6">
    <name type="scientific">Lachnobacterium bovis DSM 14045</name>
    <dbReference type="NCBI Taxonomy" id="1122142"/>
    <lineage>
        <taxon>Bacteria</taxon>
        <taxon>Bacillati</taxon>
        <taxon>Bacillota</taxon>
        <taxon>Clostridia</taxon>
        <taxon>Lachnospirales</taxon>
        <taxon>Lachnospiraceae</taxon>
        <taxon>Lachnobacterium</taxon>
    </lineage>
</organism>
<keyword evidence="6" id="KW-1185">Reference proteome</keyword>
<dbReference type="InterPro" id="IPR027417">
    <property type="entry name" value="P-loop_NTPase"/>
</dbReference>
<evidence type="ECO:0000256" key="2">
    <source>
        <dbReference type="ARBA" id="ARBA00022741"/>
    </source>
</evidence>
<dbReference type="STRING" id="1122142.SAMN02910414_01185"/>
<keyword evidence="3 5" id="KW-0067">ATP-binding</keyword>
<dbReference type="InterPro" id="IPR003439">
    <property type="entry name" value="ABC_transporter-like_ATP-bd"/>
</dbReference>
<dbReference type="Pfam" id="PF00005">
    <property type="entry name" value="ABC_tran"/>
    <property type="match status" value="1"/>
</dbReference>
<evidence type="ECO:0000313" key="6">
    <source>
        <dbReference type="Proteomes" id="UP000183918"/>
    </source>
</evidence>
<dbReference type="Gene3D" id="3.40.50.300">
    <property type="entry name" value="P-loop containing nucleotide triphosphate hydrolases"/>
    <property type="match status" value="1"/>
</dbReference>
<dbReference type="SUPFAM" id="SSF52540">
    <property type="entry name" value="P-loop containing nucleoside triphosphate hydrolases"/>
    <property type="match status" value="1"/>
</dbReference>
<dbReference type="SMART" id="SM00382">
    <property type="entry name" value="AAA"/>
    <property type="match status" value="1"/>
</dbReference>
<dbReference type="InterPro" id="IPR003593">
    <property type="entry name" value="AAA+_ATPase"/>
</dbReference>
<name>A0A1H3IKN5_9FIRM</name>
<dbReference type="AlphaFoldDB" id="A0A1H3IKN5"/>
<accession>A0A1H3IKN5</accession>
<evidence type="ECO:0000259" key="4">
    <source>
        <dbReference type="PROSITE" id="PS50893"/>
    </source>
</evidence>
<sequence>MVELKNVIKRRKNNFELNIPDLKIKSNRIYALLGKNGAGKSTTIKIMLGIEKKDSGEVKLDGENLIDNRWKIGYVPDEPMLIEKLTGREQLEYIKYIYGMEGKNKESSVKDLDKETTEYISMFEFKDKIDTRIEEYSKGMKQKISIMSAMIHNPNIMILDEPFTGLDPVSIINMKEWMKKFVSKNNNSIVFSSHDLDVVNDICTDAIFLKEGKIIAMEEYDSDRTFTDMFKEYLI</sequence>
<dbReference type="PANTHER" id="PTHR42939:SF1">
    <property type="entry name" value="ABC TRANSPORTER ATP-BINDING PROTEIN ALBC-RELATED"/>
    <property type="match status" value="1"/>
</dbReference>
<proteinExistence type="predicted"/>
<dbReference type="CDD" id="cd03230">
    <property type="entry name" value="ABC_DR_subfamily_A"/>
    <property type="match status" value="1"/>
</dbReference>
<evidence type="ECO:0000313" key="5">
    <source>
        <dbReference type="EMBL" id="SDY27945.1"/>
    </source>
</evidence>
<dbReference type="Proteomes" id="UP000183918">
    <property type="component" value="Unassembled WGS sequence"/>
</dbReference>
<dbReference type="PANTHER" id="PTHR42939">
    <property type="entry name" value="ABC TRANSPORTER ATP-BINDING PROTEIN ALBC-RELATED"/>
    <property type="match status" value="1"/>
</dbReference>
<protein>
    <submittedName>
        <fullName evidence="5">ABC-2 type transport system ATP-binding protein</fullName>
    </submittedName>
</protein>
<evidence type="ECO:0000256" key="3">
    <source>
        <dbReference type="ARBA" id="ARBA00022840"/>
    </source>
</evidence>
<dbReference type="GO" id="GO:0005524">
    <property type="term" value="F:ATP binding"/>
    <property type="evidence" value="ECO:0007669"/>
    <property type="project" value="UniProtKB-KW"/>
</dbReference>
<dbReference type="RefSeq" id="WP_074717029.1">
    <property type="nucleotide sequence ID" value="NZ_FNPG01000012.1"/>
</dbReference>
<reference evidence="5 6" key="1">
    <citation type="submission" date="2016-10" db="EMBL/GenBank/DDBJ databases">
        <authorList>
            <person name="de Groot N.N."/>
        </authorList>
    </citation>
    <scope>NUCLEOTIDE SEQUENCE [LARGE SCALE GENOMIC DNA]</scope>
    <source>
        <strain evidence="5 6">DSM 14045</strain>
    </source>
</reference>
<gene>
    <name evidence="5" type="ORF">SAMN02910414_01185</name>
</gene>
<dbReference type="InterPro" id="IPR051782">
    <property type="entry name" value="ABC_Transporter_VariousFunc"/>
</dbReference>